<sequence length="348" mass="40742">MIPLLMRDLPVPLRLVLTQVLVYRILIGHPKQPEIEKDLAKRKAGFRGELALRNFVKQLPQEKYVIFHDLQLEYNGFHFQIDTLLISRNGILIIEAKNIAGTLIFDNQFNQLIRVKPDGTEEIFEDPRVQAERLRILLGRLLAKYGMNFLPIDQLVFFSSTKTFLKSNTNDPNAFKKVCKSRDIFKKIETFENTYNQPRVDEETIYKIANFLLSHHTPQKINILKEYGLTRNDIRSGVRCPDCLHIPMVYDRRSWICPICLYTSKDAFIDSIRDYFLLINSSITNAECRSFLHLPTVHTAQKKLHLLKLPYEGEKRGRLYFPLLEWEPQNIMATLENEQKYANFLIKG</sequence>
<dbReference type="InterPro" id="IPR011528">
    <property type="entry name" value="NERD"/>
</dbReference>
<keyword evidence="3" id="KW-1185">Reference proteome</keyword>
<organism evidence="2 3">
    <name type="scientific">Neobacillus rhizophilus</name>
    <dbReference type="NCBI Taxonomy" id="2833579"/>
    <lineage>
        <taxon>Bacteria</taxon>
        <taxon>Bacillati</taxon>
        <taxon>Bacillota</taxon>
        <taxon>Bacilli</taxon>
        <taxon>Bacillales</taxon>
        <taxon>Bacillaceae</taxon>
        <taxon>Neobacillus</taxon>
    </lineage>
</organism>
<accession>A0A942YVM7</accession>
<feature type="domain" description="NERD" evidence="1">
    <location>
        <begin position="44"/>
        <end position="157"/>
    </location>
</feature>
<dbReference type="Proteomes" id="UP000679749">
    <property type="component" value="Unassembled WGS sequence"/>
</dbReference>
<dbReference type="PROSITE" id="PS50965">
    <property type="entry name" value="NERD"/>
    <property type="match status" value="1"/>
</dbReference>
<gene>
    <name evidence="2" type="ORF">KHA99_11810</name>
</gene>
<evidence type="ECO:0000313" key="3">
    <source>
        <dbReference type="Proteomes" id="UP000679749"/>
    </source>
</evidence>
<name>A0A942YVM7_9BACI</name>
<comment type="caution">
    <text evidence="2">The sequence shown here is derived from an EMBL/GenBank/DDBJ whole genome shotgun (WGS) entry which is preliminary data.</text>
</comment>
<reference evidence="2" key="1">
    <citation type="submission" date="2021-05" db="EMBL/GenBank/DDBJ databases">
        <title>Novel Bacillus species.</title>
        <authorList>
            <person name="Liu G."/>
        </authorList>
    </citation>
    <scope>NUCLEOTIDE SEQUENCE</scope>
    <source>
        <strain evidence="2">FJAT-49825</strain>
    </source>
</reference>
<evidence type="ECO:0000313" key="2">
    <source>
        <dbReference type="EMBL" id="MBS4213135.1"/>
    </source>
</evidence>
<dbReference type="Pfam" id="PF08378">
    <property type="entry name" value="NERD"/>
    <property type="match status" value="1"/>
</dbReference>
<proteinExistence type="predicted"/>
<dbReference type="AlphaFoldDB" id="A0A942YVM7"/>
<protein>
    <submittedName>
        <fullName evidence="2">NERD domain-containing protein</fullName>
    </submittedName>
</protein>
<dbReference type="EMBL" id="JAGYPF010000002">
    <property type="protein sequence ID" value="MBS4213135.1"/>
    <property type="molecule type" value="Genomic_DNA"/>
</dbReference>
<evidence type="ECO:0000259" key="1">
    <source>
        <dbReference type="PROSITE" id="PS50965"/>
    </source>
</evidence>